<keyword evidence="2" id="KW-1185">Reference proteome</keyword>
<accession>A0ACB0Z0F9</accession>
<reference evidence="1" key="1">
    <citation type="submission" date="2023-11" db="EMBL/GenBank/DDBJ databases">
        <authorList>
            <person name="Poullet M."/>
        </authorList>
    </citation>
    <scope>NUCLEOTIDE SEQUENCE</scope>
    <source>
        <strain evidence="1">E1834</strain>
    </source>
</reference>
<dbReference type="Proteomes" id="UP001497535">
    <property type="component" value="Unassembled WGS sequence"/>
</dbReference>
<organism evidence="1 2">
    <name type="scientific">Meloidogyne enterolobii</name>
    <name type="common">Root-knot nematode worm</name>
    <name type="synonym">Meloidogyne mayaguensis</name>
    <dbReference type="NCBI Taxonomy" id="390850"/>
    <lineage>
        <taxon>Eukaryota</taxon>
        <taxon>Metazoa</taxon>
        <taxon>Ecdysozoa</taxon>
        <taxon>Nematoda</taxon>
        <taxon>Chromadorea</taxon>
        <taxon>Rhabditida</taxon>
        <taxon>Tylenchina</taxon>
        <taxon>Tylenchomorpha</taxon>
        <taxon>Tylenchoidea</taxon>
        <taxon>Meloidogynidae</taxon>
        <taxon>Meloidogyninae</taxon>
        <taxon>Meloidogyne</taxon>
    </lineage>
</organism>
<gene>
    <name evidence="1" type="ORF">MENTE1834_LOCUS18911</name>
</gene>
<sequence length="576" mass="66901">MALRRYWRAPSMSLHRKLRIFHFLKFFKKFSEDKMVRFSKPMQNKASSRHKKEENKIAYPSQNKNFNKNFKRNGKQSILDDLSEQDMDSDDSFGDSDEFDEGVGFSDEELEDEEEEGEEDEGSGEEEENEELKEIKGKKGDPEGVDEDEEEEGDELEVGEEDELEGEEEEEGEEDEKMSKIKVKEGGVDGVDEEEEDEENEGDELEDEEEDELEDEDDVSEKDSTKGEVIKFTGFKNEDQMSDEDDEMESDHSSEEDEENETKKASRREKVKMRRAAIKASESRTVFVGNAPVKTQQRELRKLFKTFGEIEAVYQRTHLQMTEKMTKMMMSKYPEISDRLTSTNFYIRYVKDEHAENAVRAMNGTRLNGHVLRVTVGAKKDVDHRRSIFVGNIPHTTLDESVRAYFSTCGKISALRLLRDKQTGLVRGSGFVEFVESDSVQKALELNNLPFEGRKLRISKVYKKNKLEKISIKNEKKRENLKRKMPKVPKGAENFMVLKRGRFEGNDIFNRNKNKFKEENKLNNKANKEEENIKKEKKFNKNKIVDNKIKKGKNLVLKKQKSGGLKGNKKRKSLII</sequence>
<evidence type="ECO:0000313" key="1">
    <source>
        <dbReference type="EMBL" id="CAK5071475.1"/>
    </source>
</evidence>
<dbReference type="EMBL" id="CAVMJV010000022">
    <property type="protein sequence ID" value="CAK5071475.1"/>
    <property type="molecule type" value="Genomic_DNA"/>
</dbReference>
<name>A0ACB0Z0F9_MELEN</name>
<comment type="caution">
    <text evidence="1">The sequence shown here is derived from an EMBL/GenBank/DDBJ whole genome shotgun (WGS) entry which is preliminary data.</text>
</comment>
<evidence type="ECO:0000313" key="2">
    <source>
        <dbReference type="Proteomes" id="UP001497535"/>
    </source>
</evidence>
<proteinExistence type="predicted"/>
<protein>
    <submittedName>
        <fullName evidence="1">Uncharacterized protein</fullName>
    </submittedName>
</protein>